<proteinExistence type="predicted"/>
<name>A0A4C1T7R1_EUMVA</name>
<feature type="region of interest" description="Disordered" evidence="1">
    <location>
        <begin position="40"/>
        <end position="61"/>
    </location>
</feature>
<evidence type="ECO:0000256" key="1">
    <source>
        <dbReference type="SAM" id="MobiDB-lite"/>
    </source>
</evidence>
<dbReference type="Proteomes" id="UP000299102">
    <property type="component" value="Unassembled WGS sequence"/>
</dbReference>
<keyword evidence="3" id="KW-1185">Reference proteome</keyword>
<protein>
    <submittedName>
        <fullName evidence="2">Uncharacterized protein</fullName>
    </submittedName>
</protein>
<gene>
    <name evidence="2" type="ORF">EVAR_5756_1</name>
</gene>
<comment type="caution">
    <text evidence="2">The sequence shown here is derived from an EMBL/GenBank/DDBJ whole genome shotgun (WGS) entry which is preliminary data.</text>
</comment>
<organism evidence="2 3">
    <name type="scientific">Eumeta variegata</name>
    <name type="common">Bagworm moth</name>
    <name type="synonym">Eumeta japonica</name>
    <dbReference type="NCBI Taxonomy" id="151549"/>
    <lineage>
        <taxon>Eukaryota</taxon>
        <taxon>Metazoa</taxon>
        <taxon>Ecdysozoa</taxon>
        <taxon>Arthropoda</taxon>
        <taxon>Hexapoda</taxon>
        <taxon>Insecta</taxon>
        <taxon>Pterygota</taxon>
        <taxon>Neoptera</taxon>
        <taxon>Endopterygota</taxon>
        <taxon>Lepidoptera</taxon>
        <taxon>Glossata</taxon>
        <taxon>Ditrysia</taxon>
        <taxon>Tineoidea</taxon>
        <taxon>Psychidae</taxon>
        <taxon>Oiketicinae</taxon>
        <taxon>Eumeta</taxon>
    </lineage>
</organism>
<sequence length="101" mass="11023">MDGGNGRTGRPSDERTARRMNAFESRIGSSNKIGITIDGVTQQHGFTRAPGRDTERCQNPNLNMNPGLWHIYDPAPSLRASAFSFPFSFSSSPPHPPLAPL</sequence>
<dbReference type="EMBL" id="BGZK01000035">
    <property type="protein sequence ID" value="GBP09321.1"/>
    <property type="molecule type" value="Genomic_DNA"/>
</dbReference>
<accession>A0A4C1T7R1</accession>
<dbReference type="AlphaFoldDB" id="A0A4C1T7R1"/>
<evidence type="ECO:0000313" key="3">
    <source>
        <dbReference type="Proteomes" id="UP000299102"/>
    </source>
</evidence>
<reference evidence="2 3" key="1">
    <citation type="journal article" date="2019" name="Commun. Biol.">
        <title>The bagworm genome reveals a unique fibroin gene that provides high tensile strength.</title>
        <authorList>
            <person name="Kono N."/>
            <person name="Nakamura H."/>
            <person name="Ohtoshi R."/>
            <person name="Tomita M."/>
            <person name="Numata K."/>
            <person name="Arakawa K."/>
        </authorList>
    </citation>
    <scope>NUCLEOTIDE SEQUENCE [LARGE SCALE GENOMIC DNA]</scope>
</reference>
<evidence type="ECO:0000313" key="2">
    <source>
        <dbReference type="EMBL" id="GBP09321.1"/>
    </source>
</evidence>